<evidence type="ECO:0000256" key="1">
    <source>
        <dbReference type="SAM" id="MobiDB-lite"/>
    </source>
</evidence>
<feature type="region of interest" description="Disordered" evidence="1">
    <location>
        <begin position="157"/>
        <end position="177"/>
    </location>
</feature>
<comment type="caution">
    <text evidence="2">The sequence shown here is derived from an EMBL/GenBank/DDBJ whole genome shotgun (WGS) entry which is preliminary data.</text>
</comment>
<protein>
    <submittedName>
        <fullName evidence="2">Uncharacterized protein</fullName>
    </submittedName>
</protein>
<name>A0A7D9EKF0_PARCT</name>
<evidence type="ECO:0000313" key="3">
    <source>
        <dbReference type="Proteomes" id="UP001152795"/>
    </source>
</evidence>
<dbReference type="Proteomes" id="UP001152795">
    <property type="component" value="Unassembled WGS sequence"/>
</dbReference>
<dbReference type="AlphaFoldDB" id="A0A7D9EKF0"/>
<evidence type="ECO:0000313" key="2">
    <source>
        <dbReference type="EMBL" id="CAB4010121.1"/>
    </source>
</evidence>
<reference evidence="2" key="1">
    <citation type="submission" date="2020-04" db="EMBL/GenBank/DDBJ databases">
        <authorList>
            <person name="Alioto T."/>
            <person name="Alioto T."/>
            <person name="Gomez Garrido J."/>
        </authorList>
    </citation>
    <scope>NUCLEOTIDE SEQUENCE</scope>
    <source>
        <strain evidence="2">A484AB</strain>
    </source>
</reference>
<feature type="compositionally biased region" description="Polar residues" evidence="1">
    <location>
        <begin position="161"/>
        <end position="177"/>
    </location>
</feature>
<accession>A0A7D9EKF0</accession>
<proteinExistence type="predicted"/>
<organism evidence="2 3">
    <name type="scientific">Paramuricea clavata</name>
    <name type="common">Red gorgonian</name>
    <name type="synonym">Violescent sea-whip</name>
    <dbReference type="NCBI Taxonomy" id="317549"/>
    <lineage>
        <taxon>Eukaryota</taxon>
        <taxon>Metazoa</taxon>
        <taxon>Cnidaria</taxon>
        <taxon>Anthozoa</taxon>
        <taxon>Octocorallia</taxon>
        <taxon>Malacalcyonacea</taxon>
        <taxon>Plexauridae</taxon>
        <taxon>Paramuricea</taxon>
    </lineage>
</organism>
<keyword evidence="3" id="KW-1185">Reference proteome</keyword>
<gene>
    <name evidence="2" type="ORF">PACLA_8A038226</name>
</gene>
<sequence length="177" mass="20092">MLFLVRFNLDQVQHETNAFKTTFVNVKCSSSKFLEEPNNVEIEPEQKFYVNLAVYNQSKHTETLPVGVIADITPMTDEHQADFSKAASETASDMACEAVEQLEQVQLHQNLYRKVQHKQAKVCHHTLPHPFQSFNPLHGVNGVSGVKYVEHSIETGDAKPQYSTPYSHSPVQRQLIK</sequence>
<dbReference type="EMBL" id="CACRXK020006682">
    <property type="protein sequence ID" value="CAB4010121.1"/>
    <property type="molecule type" value="Genomic_DNA"/>
</dbReference>